<gene>
    <name evidence="3" type="ORF">OHC33_006389</name>
</gene>
<feature type="transmembrane region" description="Helical" evidence="2">
    <location>
        <begin position="160"/>
        <end position="183"/>
    </location>
</feature>
<feature type="transmembrane region" description="Helical" evidence="2">
    <location>
        <begin position="101"/>
        <end position="119"/>
    </location>
</feature>
<keyword evidence="2" id="KW-1133">Transmembrane helix</keyword>
<feature type="compositionally biased region" description="Low complexity" evidence="1">
    <location>
        <begin position="10"/>
        <end position="22"/>
    </location>
</feature>
<feature type="transmembrane region" description="Helical" evidence="2">
    <location>
        <begin position="195"/>
        <end position="220"/>
    </location>
</feature>
<dbReference type="Pfam" id="PF06772">
    <property type="entry name" value="LtrA"/>
    <property type="match status" value="1"/>
</dbReference>
<evidence type="ECO:0008006" key="5">
    <source>
        <dbReference type="Google" id="ProtNLM"/>
    </source>
</evidence>
<feature type="transmembrane region" description="Helical" evidence="2">
    <location>
        <begin position="227"/>
        <end position="248"/>
    </location>
</feature>
<feature type="transmembrane region" description="Helical" evidence="2">
    <location>
        <begin position="524"/>
        <end position="544"/>
    </location>
</feature>
<keyword evidence="2" id="KW-0812">Transmembrane</keyword>
<feature type="transmembrane region" description="Helical" evidence="2">
    <location>
        <begin position="268"/>
        <end position="290"/>
    </location>
</feature>
<feature type="region of interest" description="Disordered" evidence="1">
    <location>
        <begin position="9"/>
        <end position="40"/>
    </location>
</feature>
<feature type="transmembrane region" description="Helical" evidence="2">
    <location>
        <begin position="374"/>
        <end position="393"/>
    </location>
</feature>
<dbReference type="Proteomes" id="UP001316803">
    <property type="component" value="Unassembled WGS sequence"/>
</dbReference>
<name>A0AAN8F6N6_9EURO</name>
<feature type="transmembrane region" description="Helical" evidence="2">
    <location>
        <begin position="131"/>
        <end position="148"/>
    </location>
</feature>
<keyword evidence="2" id="KW-0472">Membrane</keyword>
<dbReference type="AlphaFoldDB" id="A0AAN8F6N6"/>
<sequence>MTFDLVKVLTRTTSSETTATRKTVPHGHHSTHGHSEHHKHAPLPFLASPVNAEALRWVRSKKRTGSGVQRARTVAQYDADHTHGKSESALAHRIFRKQHEASTLELFFDLFFVGNLAVFTTKSSHVDLQSLSNYIGFFSILWSTWFHFSMFDVRFYVDSVFTRICKFVSFGVMVALVGLTQLYDAILTNGVSRSFQGIALVLFGARLLWVIQYSTVLYFVREFDKTLVPMLLTMFVYVLASFGFLATWIEERGQLSLRGDHGARHVNIWYGIIAAEAVAIIVISSIWRILSFKHTHIVERVGLLTLIVMGEGIIGLVKSTSYAIQGTEVTVWQETGIVAAAVLVIYLIYVLYFDNIDHHRFGSIGQQVWTLLHFPAHVAILLTVEGSSALIIWNACRAAIVWITEEALPSLSDPSKGLDTAADFLNRINSTYFETERRYYYYDLADVYETFNEDLTKLNSTKASYATPEWATEVRPILQKMSSYYEYFIYQNFGAEGPDLQLDREKDYGQKVQLYEDGFKFTVMYFYIAAGALLFILAFLYWFGRKRKTGTEWFSIGVRIFAGMCLPLMVISPLQEKDDDSFRFRFAALLIPIVALALLLVIIVDNIVKAISERHYTIVEERRMSRASTYMSQGKGGGDLERDMTDGESTYEMERSVTRNTMHGSPELVNSKFTMAREGTMDDDDMAPLTKNAQRTPTITFQDVTHPKRRSGYAEIEQDVDDEEITEYRGGGQLAHFRSHSLRRQ</sequence>
<evidence type="ECO:0000313" key="4">
    <source>
        <dbReference type="Proteomes" id="UP001316803"/>
    </source>
</evidence>
<keyword evidence="4" id="KW-1185">Reference proteome</keyword>
<feature type="transmembrane region" description="Helical" evidence="2">
    <location>
        <begin position="336"/>
        <end position="353"/>
    </location>
</feature>
<dbReference type="EMBL" id="JAKLMC020000015">
    <property type="protein sequence ID" value="KAK5952346.1"/>
    <property type="molecule type" value="Genomic_DNA"/>
</dbReference>
<evidence type="ECO:0000256" key="2">
    <source>
        <dbReference type="SAM" id="Phobius"/>
    </source>
</evidence>
<protein>
    <recommendedName>
        <fullName evidence="5">Low temperature requirement A</fullName>
    </recommendedName>
</protein>
<comment type="caution">
    <text evidence="3">The sequence shown here is derived from an EMBL/GenBank/DDBJ whole genome shotgun (WGS) entry which is preliminary data.</text>
</comment>
<organism evidence="3 4">
    <name type="scientific">Knufia fluminis</name>
    <dbReference type="NCBI Taxonomy" id="191047"/>
    <lineage>
        <taxon>Eukaryota</taxon>
        <taxon>Fungi</taxon>
        <taxon>Dikarya</taxon>
        <taxon>Ascomycota</taxon>
        <taxon>Pezizomycotina</taxon>
        <taxon>Eurotiomycetes</taxon>
        <taxon>Chaetothyriomycetidae</taxon>
        <taxon>Chaetothyriales</taxon>
        <taxon>Trichomeriaceae</taxon>
        <taxon>Knufia</taxon>
    </lineage>
</organism>
<proteinExistence type="predicted"/>
<feature type="transmembrane region" description="Helical" evidence="2">
    <location>
        <begin position="556"/>
        <end position="574"/>
    </location>
</feature>
<reference evidence="3 4" key="1">
    <citation type="submission" date="2022-12" db="EMBL/GenBank/DDBJ databases">
        <title>Genomic features and morphological characterization of a novel Knufia sp. strain isolated from spacecraft assembly facility.</title>
        <authorList>
            <person name="Teixeira M."/>
            <person name="Chander A.M."/>
            <person name="Stajich J.E."/>
            <person name="Venkateswaran K."/>
        </authorList>
    </citation>
    <scope>NUCLEOTIDE SEQUENCE [LARGE SCALE GENOMIC DNA]</scope>
    <source>
        <strain evidence="3 4">FJI-L2-BK-P2</strain>
    </source>
</reference>
<evidence type="ECO:0000313" key="3">
    <source>
        <dbReference type="EMBL" id="KAK5952346.1"/>
    </source>
</evidence>
<accession>A0AAN8F6N6</accession>
<feature type="transmembrane region" description="Helical" evidence="2">
    <location>
        <begin position="586"/>
        <end position="608"/>
    </location>
</feature>
<evidence type="ECO:0000256" key="1">
    <source>
        <dbReference type="SAM" id="MobiDB-lite"/>
    </source>
</evidence>
<dbReference type="PANTHER" id="PTHR42101:SF1">
    <property type="entry name" value="LOW TEMPERATURE REQUIREMENT A"/>
    <property type="match status" value="1"/>
</dbReference>
<dbReference type="InterPro" id="IPR010640">
    <property type="entry name" value="Low_temperature_requirement_A"/>
</dbReference>
<dbReference type="PANTHER" id="PTHR42101">
    <property type="entry name" value="CHROMOSOME 16, WHOLE GENOME SHOTGUN SEQUENCE"/>
    <property type="match status" value="1"/>
</dbReference>
<feature type="transmembrane region" description="Helical" evidence="2">
    <location>
        <begin position="302"/>
        <end position="324"/>
    </location>
</feature>
<feature type="compositionally biased region" description="Basic residues" evidence="1">
    <location>
        <begin position="23"/>
        <end position="40"/>
    </location>
</feature>